<protein>
    <submittedName>
        <fullName evidence="2">Tat pathway signal protein</fullName>
    </submittedName>
</protein>
<dbReference type="Pfam" id="PF10091">
    <property type="entry name" value="Glycoamylase"/>
    <property type="match status" value="1"/>
</dbReference>
<comment type="caution">
    <text evidence="2">The sequence shown here is derived from an EMBL/GenBank/DDBJ whole genome shotgun (WGS) entry which is preliminary data.</text>
</comment>
<keyword evidence="3" id="KW-1185">Reference proteome</keyword>
<accession>A0ABS7BK90</accession>
<reference evidence="2 3" key="1">
    <citation type="submission" date="2021-07" db="EMBL/GenBank/DDBJ databases">
        <title>Sphingomonas sp.</title>
        <authorList>
            <person name="Feng G."/>
            <person name="Li J."/>
            <person name="Pan M."/>
        </authorList>
    </citation>
    <scope>NUCLEOTIDE SEQUENCE [LARGE SCALE GENOMIC DNA]</scope>
    <source>
        <strain evidence="2 3">RRHST34</strain>
    </source>
</reference>
<dbReference type="InterPro" id="IPR006311">
    <property type="entry name" value="TAT_signal"/>
</dbReference>
<dbReference type="InterPro" id="IPR019282">
    <property type="entry name" value="Glycoamylase-like_cons_dom"/>
</dbReference>
<dbReference type="PIRSF" id="PIRSF028431">
    <property type="entry name" value="UCP028431"/>
    <property type="match status" value="1"/>
</dbReference>
<organism evidence="2 3">
    <name type="scientific">Sphingomonas citri</name>
    <dbReference type="NCBI Taxonomy" id="2862499"/>
    <lineage>
        <taxon>Bacteria</taxon>
        <taxon>Pseudomonadati</taxon>
        <taxon>Pseudomonadota</taxon>
        <taxon>Alphaproteobacteria</taxon>
        <taxon>Sphingomonadales</taxon>
        <taxon>Sphingomonadaceae</taxon>
        <taxon>Sphingomonas</taxon>
    </lineage>
</organism>
<sequence>MILDRRDMLRAAALGGAALAGGCTAPAPRVPRLAFPGVLPELGTTPASASDPLMDDIQKRTVSFFWNTTDQVMGLAPDRWPTPSFASIAAVGFALTTYPIAVTRGWITRPAAAERTLTTLRFFAEAPQGPGDDTSGYKGFFYHFLGTTKGHRFARCELSTIDTALLLGGVLFAQTWFDDLTDAREKQIRDLADQIYRAVEWDWITPRAPFVAMGWHPESGFIGSDWNIYNESLILYVLALGSPTHALPPTTWAEWTDRFDPSWDEKYDNPFTAFPPLFGHQYSQVWLDFRGVRDAYSVRRGLDYFENSRRATYAQRRYCINNPPGWRGYDENVWGLTACDGPGDFVREIDGRNREFFSYSARGPGDRDDGTIAPTAALGSIAFAPEIVLPAAREMYQRYGTAIYGQYGFFDSFNPTLTLPNVPLKHGKVVPGIGWVASDYLGIDQGPIACMIENWRSGLIWKTMQRNQYIRAGLERAGFKGGWMGS</sequence>
<dbReference type="EMBL" id="JAHXZN010000001">
    <property type="protein sequence ID" value="MBW6530032.1"/>
    <property type="molecule type" value="Genomic_DNA"/>
</dbReference>
<feature type="domain" description="Glycoamylase-like" evidence="1">
    <location>
        <begin position="225"/>
        <end position="467"/>
    </location>
</feature>
<evidence type="ECO:0000259" key="1">
    <source>
        <dbReference type="Pfam" id="PF10091"/>
    </source>
</evidence>
<name>A0ABS7BK90_9SPHN</name>
<proteinExistence type="predicted"/>
<dbReference type="InterPro" id="IPR016883">
    <property type="entry name" value="UCP028431"/>
</dbReference>
<dbReference type="PROSITE" id="PS51257">
    <property type="entry name" value="PROKAR_LIPOPROTEIN"/>
    <property type="match status" value="1"/>
</dbReference>
<gene>
    <name evidence="2" type="ORF">KZ820_04735</name>
</gene>
<dbReference type="Proteomes" id="UP000759103">
    <property type="component" value="Unassembled WGS sequence"/>
</dbReference>
<evidence type="ECO:0000313" key="3">
    <source>
        <dbReference type="Proteomes" id="UP000759103"/>
    </source>
</evidence>
<dbReference type="PROSITE" id="PS51318">
    <property type="entry name" value="TAT"/>
    <property type="match status" value="1"/>
</dbReference>
<evidence type="ECO:0000313" key="2">
    <source>
        <dbReference type="EMBL" id="MBW6530032.1"/>
    </source>
</evidence>
<dbReference type="Gene3D" id="1.50.10.140">
    <property type="match status" value="1"/>
</dbReference>